<comment type="caution">
    <text evidence="2">The sequence shown here is derived from an EMBL/GenBank/DDBJ whole genome shotgun (WGS) entry which is preliminary data.</text>
</comment>
<protein>
    <recommendedName>
        <fullName evidence="4">SWIM-type domain-containing protein</fullName>
    </recommendedName>
</protein>
<evidence type="ECO:0008006" key="4">
    <source>
        <dbReference type="Google" id="ProtNLM"/>
    </source>
</evidence>
<dbReference type="EMBL" id="SNYN01000041">
    <property type="protein sequence ID" value="TDQ43588.1"/>
    <property type="molecule type" value="Genomic_DNA"/>
</dbReference>
<dbReference type="OrthoDB" id="246789at2"/>
<accession>A0A4R6UAE4</accession>
<evidence type="ECO:0000313" key="3">
    <source>
        <dbReference type="Proteomes" id="UP000295281"/>
    </source>
</evidence>
<name>A0A4R6UAE4_9ACTN</name>
<reference evidence="2 3" key="1">
    <citation type="submission" date="2019-03" db="EMBL/GenBank/DDBJ databases">
        <title>Genomic Encyclopedia of Type Strains, Phase IV (KMG-IV): sequencing the most valuable type-strain genomes for metagenomic binning, comparative biology and taxonomic classification.</title>
        <authorList>
            <person name="Goeker M."/>
        </authorList>
    </citation>
    <scope>NUCLEOTIDE SEQUENCE [LARGE SCALE GENOMIC DNA]</scope>
    <source>
        <strain evidence="2 3">DSM 46770</strain>
    </source>
</reference>
<proteinExistence type="predicted"/>
<evidence type="ECO:0000256" key="1">
    <source>
        <dbReference type="SAM" id="MobiDB-lite"/>
    </source>
</evidence>
<dbReference type="RefSeq" id="WP_133743728.1">
    <property type="nucleotide sequence ID" value="NZ_SNYN01000041.1"/>
</dbReference>
<keyword evidence="3" id="KW-1185">Reference proteome</keyword>
<organism evidence="2 3">
    <name type="scientific">Actinorugispora endophytica</name>
    <dbReference type="NCBI Taxonomy" id="1605990"/>
    <lineage>
        <taxon>Bacteria</taxon>
        <taxon>Bacillati</taxon>
        <taxon>Actinomycetota</taxon>
        <taxon>Actinomycetes</taxon>
        <taxon>Streptosporangiales</taxon>
        <taxon>Nocardiopsidaceae</taxon>
        <taxon>Actinorugispora</taxon>
    </lineage>
</organism>
<dbReference type="AlphaFoldDB" id="A0A4R6UAE4"/>
<feature type="region of interest" description="Disordered" evidence="1">
    <location>
        <begin position="93"/>
        <end position="118"/>
    </location>
</feature>
<gene>
    <name evidence="2" type="ORF">EV190_1412</name>
</gene>
<dbReference type="Proteomes" id="UP000295281">
    <property type="component" value="Unassembled WGS sequence"/>
</dbReference>
<sequence length="594" mass="59889">MTVERPRIEPGLLAELLAAAPSRVRRKLDAAPRAAEGWTWTARDDGWAVAAGGETVRLGAPEITDAAQVGCTCLLSPRCLHLLSVAGLLAHTGEEGGSGTGEGPSTSPDPGPESDDPLTAAVELDDEIRAAARFAWTAGAHTLAAGVRAAGAVQRVELLRAAAMARAARLPRLAAACTTVSGGLRDHATPAFTLTEHAAALTRLLDVSWRLGGGPDGPRPAATLADVGIGRRAYTEVGSLRLYGLGSESVVTGSGYAGVVTHAVSFADGAPRMWRVGDVAPGGAERAAAVYGGSVNFGGLALSHRDLTRSGLVAQRVSASADGRLSGGAATTAAAATGCAWTDEPLAALWARPFDAQVDAALAALAAPAHRTGADLVFAELVVAGPAGGDDVAVVEAGTGRALVLSPGGAQDRLRARNLARLAAVPGLALRAVARPVPNRPGVLVPVAVAVGEGLALPEAWRGRVNLSLDTVAGPAAASVPAEPASPLGDADPGLAAMGRVLARLSEAGREAAPSRSPLNARLREHHLPTAAALLTTVTAAARERVRTPTGESVVPPPDRFAAAWLAATTYLSAAESHLHAQTWAGGKAAAALG</sequence>
<evidence type="ECO:0000313" key="2">
    <source>
        <dbReference type="EMBL" id="TDQ43588.1"/>
    </source>
</evidence>